<reference evidence="2" key="1">
    <citation type="submission" date="2016-10" db="EMBL/GenBank/DDBJ databases">
        <authorList>
            <person name="Varghese N."/>
            <person name="Submissions S."/>
        </authorList>
    </citation>
    <scope>NUCLEOTIDE SEQUENCE [LARGE SCALE GENOMIC DNA]</scope>
    <source>
        <strain evidence="2">S7</strain>
    </source>
</reference>
<name>A0A1I5UVS5_9BACI</name>
<dbReference type="AlphaFoldDB" id="A0A1I5UVS5"/>
<gene>
    <name evidence="1" type="ORF">SAMN05518683_11474</name>
</gene>
<dbReference type="Proteomes" id="UP000198892">
    <property type="component" value="Unassembled WGS sequence"/>
</dbReference>
<keyword evidence="2" id="KW-1185">Reference proteome</keyword>
<evidence type="ECO:0000313" key="2">
    <source>
        <dbReference type="Proteomes" id="UP000198892"/>
    </source>
</evidence>
<sequence length="257" mass="29653">MELYRYATEQIRRLWYETPQPAKSDTATRQQRIEALFADFRAKGVTNTDAEGGTVWPLERWTMRHPKLTKKGAESELINVITDYLLDVDQVAERSEDYPVYNAETEWRQEGARKENERTLMLDGEAGDMDEEWPAAFDPYSINEDKMAHALDNPVEDELFPKDNASDPDSLIALIDTAKQNPRKYAGGSRGAESEVRVKIRRLDTDRVRVCECCGQAYYAHDLKQKYCDVMRSFKQPAFSHCGYVMNLKNNRKTASY</sequence>
<protein>
    <submittedName>
        <fullName evidence="1">Uncharacterized protein</fullName>
    </submittedName>
</protein>
<accession>A0A1I5UVS5</accession>
<proteinExistence type="predicted"/>
<evidence type="ECO:0000313" key="1">
    <source>
        <dbReference type="EMBL" id="SFP99310.1"/>
    </source>
</evidence>
<dbReference type="EMBL" id="FOXD01000014">
    <property type="protein sequence ID" value="SFP99310.1"/>
    <property type="molecule type" value="Genomic_DNA"/>
</dbReference>
<dbReference type="RefSeq" id="WP_093337956.1">
    <property type="nucleotide sequence ID" value="NZ_FOXD01000014.1"/>
</dbReference>
<dbReference type="OrthoDB" id="2942296at2"/>
<organism evidence="1 2">
    <name type="scientific">Salibacterium halotolerans</name>
    <dbReference type="NCBI Taxonomy" id="1884432"/>
    <lineage>
        <taxon>Bacteria</taxon>
        <taxon>Bacillati</taxon>
        <taxon>Bacillota</taxon>
        <taxon>Bacilli</taxon>
        <taxon>Bacillales</taxon>
        <taxon>Bacillaceae</taxon>
    </lineage>
</organism>